<dbReference type="Pfam" id="PF21040">
    <property type="entry name" value="CEP104-like_TOG"/>
    <property type="match status" value="1"/>
</dbReference>
<protein>
    <submittedName>
        <fullName evidence="5">Aste57867_21667 protein</fullName>
    </submittedName>
</protein>
<gene>
    <name evidence="5" type="primary">Aste57867_21667</name>
    <name evidence="4" type="ORF">As57867_021598</name>
    <name evidence="5" type="ORF">ASTE57867_21667</name>
</gene>
<feature type="compositionally biased region" description="Acidic residues" evidence="2">
    <location>
        <begin position="337"/>
        <end position="349"/>
    </location>
</feature>
<dbReference type="SMART" id="SM01349">
    <property type="entry name" value="TOG"/>
    <property type="match status" value="1"/>
</dbReference>
<accession>A0A485LK72</accession>
<dbReference type="AlphaFoldDB" id="A0A485LK72"/>
<dbReference type="GO" id="GO:0005929">
    <property type="term" value="C:cilium"/>
    <property type="evidence" value="ECO:0007669"/>
    <property type="project" value="TreeGrafter"/>
</dbReference>
<feature type="region of interest" description="Disordered" evidence="2">
    <location>
        <begin position="628"/>
        <end position="674"/>
    </location>
</feature>
<dbReference type="InterPro" id="IPR001943">
    <property type="entry name" value="UVR_dom"/>
</dbReference>
<feature type="region of interest" description="Disordered" evidence="2">
    <location>
        <begin position="281"/>
        <end position="387"/>
    </location>
</feature>
<evidence type="ECO:0000256" key="2">
    <source>
        <dbReference type="SAM" id="MobiDB-lite"/>
    </source>
</evidence>
<evidence type="ECO:0000256" key="1">
    <source>
        <dbReference type="SAM" id="Coils"/>
    </source>
</evidence>
<evidence type="ECO:0000313" key="4">
    <source>
        <dbReference type="EMBL" id="KAF0686537.1"/>
    </source>
</evidence>
<reference evidence="5 6" key="1">
    <citation type="submission" date="2019-03" db="EMBL/GenBank/DDBJ databases">
        <authorList>
            <person name="Gaulin E."/>
            <person name="Dumas B."/>
        </authorList>
    </citation>
    <scope>NUCLEOTIDE SEQUENCE [LARGE SCALE GENOMIC DNA]</scope>
    <source>
        <strain evidence="5">CBS 568.67</strain>
    </source>
</reference>
<evidence type="ECO:0000313" key="6">
    <source>
        <dbReference type="Proteomes" id="UP000332933"/>
    </source>
</evidence>
<feature type="coiled-coil region" evidence="1">
    <location>
        <begin position="234"/>
        <end position="261"/>
    </location>
</feature>
<dbReference type="Pfam" id="PF02151">
    <property type="entry name" value="UVR"/>
    <property type="match status" value="1"/>
</dbReference>
<organism evidence="5 6">
    <name type="scientific">Aphanomyces stellatus</name>
    <dbReference type="NCBI Taxonomy" id="120398"/>
    <lineage>
        <taxon>Eukaryota</taxon>
        <taxon>Sar</taxon>
        <taxon>Stramenopiles</taxon>
        <taxon>Oomycota</taxon>
        <taxon>Saprolegniomycetes</taxon>
        <taxon>Saprolegniales</taxon>
        <taxon>Verrucalvaceae</taxon>
        <taxon>Aphanomyces</taxon>
    </lineage>
</organism>
<dbReference type="InterPro" id="IPR008979">
    <property type="entry name" value="Galactose-bd-like_sf"/>
</dbReference>
<dbReference type="InterPro" id="IPR052607">
    <property type="entry name" value="CEP104-like"/>
</dbReference>
<dbReference type="OrthoDB" id="66599at2759"/>
<feature type="compositionally biased region" description="Low complexity" evidence="2">
    <location>
        <begin position="286"/>
        <end position="295"/>
    </location>
</feature>
<keyword evidence="6" id="KW-1185">Reference proteome</keyword>
<feature type="domain" description="TOG" evidence="3">
    <location>
        <begin position="395"/>
        <end position="637"/>
    </location>
</feature>
<dbReference type="Gene3D" id="1.25.10.10">
    <property type="entry name" value="Leucine-rich Repeat Variant"/>
    <property type="match status" value="1"/>
</dbReference>
<dbReference type="InterPro" id="IPR034085">
    <property type="entry name" value="TOG"/>
</dbReference>
<keyword evidence="1" id="KW-0175">Coiled coil</keyword>
<dbReference type="Proteomes" id="UP000332933">
    <property type="component" value="Unassembled WGS sequence"/>
</dbReference>
<dbReference type="Pfam" id="PF21038">
    <property type="entry name" value="CEP104_N"/>
    <property type="match status" value="1"/>
</dbReference>
<dbReference type="Gene3D" id="2.60.120.260">
    <property type="entry name" value="Galactose-binding domain-like"/>
    <property type="match status" value="1"/>
</dbReference>
<sequence length="805" mass="89160">MRKIRYQVVSCTGEDPAGPASLLNEHENTGTGYLTPKNCDYPQELVIELEGPCRVTQIHVLSHQSHIATKVELYLSSDNAAFTRLGFLSLKSNKESQYTARELKTVHIDAEARYIKFKLHQCYINEKNLYSQVGIVAINVNGEVLADAAAAEVELNSISHAHVTLPPTPRRSQASLLPSSTPTKVSMSRDKPFPAAAESMDMRFDAKTAAKIRDIHLAKEKAVAMEDYDQAKRLKVLEEQLKSAGLQLARLEAAKREAVANEDYDAAKRIKDEIVALEASLGMPDGGVPSSSSDPPLKKPCQPRVQQARVAPRREPDELDMDERPLAAQRQASVLPSDDDIVDGDDDDAPPPRVSQKATQAEARHEGDPNPHFQGLPDCEQLGDPEALPDSLLKESAEMVAVIGQYLTTCFYSNVWNHRDAAMRKVTLQIQEEELDQDPHVVLAVASTMVQSGVSDRISQVALSAVMLCEAMLHFAELHQLDIDSVVSVMNNPLVQLVNKLGEAQTKIRDEVTTLLLKLAASDVIGPSVVASHVFRRTSKKALPLKSLQGRLGLVKALVGHHGLVADLTVESVMGFLEENAAFAHQSKDIRELAKAISVTIYHTIGPDIDPFLKSLRPKQLEEYQAAFESAMETSPPSPPPKKTEKTNKTAPPRKAKAVVQQDEDEHEHDTDSNASVEEFTCPFCDRHDESFDSDRLDQHFWAECPMLTQCKMCGQVIEISTLNDHLLVECEQKHNHKECPRCGEAITVKFFDKHTNMNDCDPMPAPEQGNRCPLCHDDIGPRKRGWKAHLLQTRCPNNPRTQQA</sequence>
<dbReference type="Pfam" id="PF21039">
    <property type="entry name" value="CEP104_ZnF"/>
    <property type="match status" value="1"/>
</dbReference>
<proteinExistence type="predicted"/>
<evidence type="ECO:0000259" key="3">
    <source>
        <dbReference type="SMART" id="SM01349"/>
    </source>
</evidence>
<dbReference type="InterPro" id="IPR048738">
    <property type="entry name" value="CEP104_Znf"/>
</dbReference>
<dbReference type="EMBL" id="CAADRA010007018">
    <property type="protein sequence ID" value="VFT98336.1"/>
    <property type="molecule type" value="Genomic_DNA"/>
</dbReference>
<dbReference type="InterPro" id="IPR048739">
    <property type="entry name" value="CEP104_N"/>
</dbReference>
<evidence type="ECO:0000313" key="5">
    <source>
        <dbReference type="EMBL" id="VFT98336.1"/>
    </source>
</evidence>
<reference evidence="4" key="2">
    <citation type="submission" date="2019-06" db="EMBL/GenBank/DDBJ databases">
        <title>Genomics analysis of Aphanomyces spp. identifies a new class of oomycete effector associated with host adaptation.</title>
        <authorList>
            <person name="Gaulin E."/>
        </authorList>
    </citation>
    <scope>NUCLEOTIDE SEQUENCE</scope>
    <source>
        <strain evidence="4">CBS 578.67</strain>
    </source>
</reference>
<feature type="region of interest" description="Disordered" evidence="2">
    <location>
        <begin position="165"/>
        <end position="190"/>
    </location>
</feature>
<name>A0A485LK72_9STRA</name>
<feature type="compositionally biased region" description="Polar residues" evidence="2">
    <location>
        <begin position="170"/>
        <end position="186"/>
    </location>
</feature>
<dbReference type="SUPFAM" id="SSF49785">
    <property type="entry name" value="Galactose-binding domain-like"/>
    <property type="match status" value="1"/>
</dbReference>
<dbReference type="InterPro" id="IPR011989">
    <property type="entry name" value="ARM-like"/>
</dbReference>
<dbReference type="PANTHER" id="PTHR13371">
    <property type="entry name" value="GLYCINE-, GLUTAMATE-, THIENYLCYCLOHEXYLPIPERIDINE-BINDING PROTEIN"/>
    <property type="match status" value="1"/>
</dbReference>
<dbReference type="EMBL" id="VJMH01006992">
    <property type="protein sequence ID" value="KAF0686537.1"/>
    <property type="molecule type" value="Genomic_DNA"/>
</dbReference>
<dbReference type="PANTHER" id="PTHR13371:SF0">
    <property type="entry name" value="CENTROSOMAL PROTEIN OF 104 KDA"/>
    <property type="match status" value="1"/>
</dbReference>